<dbReference type="Proteomes" id="UP000799767">
    <property type="component" value="Unassembled WGS sequence"/>
</dbReference>
<feature type="transmembrane region" description="Helical" evidence="12">
    <location>
        <begin position="225"/>
        <end position="248"/>
    </location>
</feature>
<dbReference type="GO" id="GO:0008250">
    <property type="term" value="C:oligosaccharyltransferase complex"/>
    <property type="evidence" value="ECO:0007669"/>
    <property type="project" value="InterPro"/>
</dbReference>
<dbReference type="PANTHER" id="PTHR12640:SF0">
    <property type="entry name" value="DOLICHYL-DIPHOSPHOOLIGOSACCHARIDE--PROTEIN GLYCOSYLTRANSFERASE SUBUNIT 2"/>
    <property type="match status" value="1"/>
</dbReference>
<keyword evidence="7" id="KW-0256">Endoplasmic reticulum</keyword>
<reference evidence="16" key="1">
    <citation type="journal article" date="2020" name="Stud. Mycol.">
        <title>101 Dothideomycetes genomes: a test case for predicting lifestyles and emergence of pathogens.</title>
        <authorList>
            <person name="Haridas S."/>
            <person name="Albert R."/>
            <person name="Binder M."/>
            <person name="Bloem J."/>
            <person name="Labutti K."/>
            <person name="Salamov A."/>
            <person name="Andreopoulos B."/>
            <person name="Baker S."/>
            <person name="Barry K."/>
            <person name="Bills G."/>
            <person name="Bluhm B."/>
            <person name="Cannon C."/>
            <person name="Castanera R."/>
            <person name="Culley D."/>
            <person name="Daum C."/>
            <person name="Ezra D."/>
            <person name="Gonzalez J."/>
            <person name="Henrissat B."/>
            <person name="Kuo A."/>
            <person name="Liang C."/>
            <person name="Lipzen A."/>
            <person name="Lutzoni F."/>
            <person name="Magnuson J."/>
            <person name="Mondo S."/>
            <person name="Nolan M."/>
            <person name="Ohm R."/>
            <person name="Pangilinan J."/>
            <person name="Park H.-J."/>
            <person name="Ramirez L."/>
            <person name="Alfaro M."/>
            <person name="Sun H."/>
            <person name="Tritt A."/>
            <person name="Yoshinaga Y."/>
            <person name="Zwiers L.-H."/>
            <person name="Turgeon B."/>
            <person name="Goodwin S."/>
            <person name="Spatafora J."/>
            <person name="Crous P."/>
            <person name="Grigoriev I."/>
        </authorList>
    </citation>
    <scope>NUCLEOTIDE SEQUENCE</scope>
    <source>
        <strain evidence="16">CBS 113389</strain>
    </source>
</reference>
<dbReference type="Pfam" id="PF25147">
    <property type="entry name" value="Ribophorin_II_C"/>
    <property type="match status" value="1"/>
</dbReference>
<keyword evidence="8 12" id="KW-1133">Transmembrane helix</keyword>
<evidence type="ECO:0000256" key="2">
    <source>
        <dbReference type="ARBA" id="ARBA00004477"/>
    </source>
</evidence>
<evidence type="ECO:0000313" key="16">
    <source>
        <dbReference type="EMBL" id="KAF2484045.1"/>
    </source>
</evidence>
<dbReference type="AlphaFoldDB" id="A0A6A6PVP5"/>
<comment type="function">
    <text evidence="1">Subunit of the oligosaccharyl transferase (OST) complex that catalyzes the initial transfer of a defined glycan (Glc(3)Man(9)GlcNAc(2) in eukaryotes) from the lipid carrier dolichol-pyrophosphate to an asparagine residue within an Asn-X-Ser/Thr consensus motif in nascent polypeptide chains, the first step in protein N-glycosylation. N-glycosylation occurs cotranslationally and the complex associates with the Sec61 complex at the channel-forming translocon complex that mediates protein translocation across the endoplasmic reticulum (ER). All subunits are required for a maximal enzyme activity.</text>
</comment>
<comment type="subcellular location">
    <subcellularLocation>
        <location evidence="2">Endoplasmic reticulum membrane</location>
        <topology evidence="2">Multi-pass membrane protein</topology>
    </subcellularLocation>
</comment>
<dbReference type="EMBL" id="MU001634">
    <property type="protein sequence ID" value="KAF2484045.1"/>
    <property type="molecule type" value="Genomic_DNA"/>
</dbReference>
<dbReference type="OrthoDB" id="432292at2759"/>
<evidence type="ECO:0000313" key="17">
    <source>
        <dbReference type="Proteomes" id="UP000799767"/>
    </source>
</evidence>
<feature type="signal peptide" evidence="13">
    <location>
        <begin position="1"/>
        <end position="20"/>
    </location>
</feature>
<feature type="transmembrane region" description="Helical" evidence="12">
    <location>
        <begin position="190"/>
        <end position="213"/>
    </location>
</feature>
<evidence type="ECO:0000256" key="4">
    <source>
        <dbReference type="ARBA" id="ARBA00009038"/>
    </source>
</evidence>
<protein>
    <recommendedName>
        <fullName evidence="11">Ribophorin II</fullName>
    </recommendedName>
    <alternativeName>
        <fullName evidence="10">Ribophorin-2</fullName>
    </alternativeName>
</protein>
<evidence type="ECO:0000256" key="8">
    <source>
        <dbReference type="ARBA" id="ARBA00022989"/>
    </source>
</evidence>
<dbReference type="Pfam" id="PF23860">
    <property type="entry name" value="Ribophorin_II_3rd"/>
    <property type="match status" value="1"/>
</dbReference>
<feature type="chain" id="PRO_5044265280" description="Ribophorin II" evidence="13">
    <location>
        <begin position="21"/>
        <end position="288"/>
    </location>
</feature>
<evidence type="ECO:0000256" key="13">
    <source>
        <dbReference type="SAM" id="SignalP"/>
    </source>
</evidence>
<dbReference type="GeneID" id="54474208"/>
<evidence type="ECO:0000256" key="10">
    <source>
        <dbReference type="ARBA" id="ARBA00030078"/>
    </source>
</evidence>
<name>A0A6A6PVP5_9PEZI</name>
<organism evidence="16 17">
    <name type="scientific">Neohortaea acidophila</name>
    <dbReference type="NCBI Taxonomy" id="245834"/>
    <lineage>
        <taxon>Eukaryota</taxon>
        <taxon>Fungi</taxon>
        <taxon>Dikarya</taxon>
        <taxon>Ascomycota</taxon>
        <taxon>Pezizomycotina</taxon>
        <taxon>Dothideomycetes</taxon>
        <taxon>Dothideomycetidae</taxon>
        <taxon>Mycosphaerellales</taxon>
        <taxon>Teratosphaeriaceae</taxon>
        <taxon>Neohortaea</taxon>
    </lineage>
</organism>
<dbReference type="RefSeq" id="XP_033590615.1">
    <property type="nucleotide sequence ID" value="XM_033733206.1"/>
</dbReference>
<evidence type="ECO:0000256" key="11">
    <source>
        <dbReference type="ARBA" id="ARBA00032139"/>
    </source>
</evidence>
<keyword evidence="5 12" id="KW-0812">Transmembrane</keyword>
<keyword evidence="9 12" id="KW-0472">Membrane</keyword>
<evidence type="ECO:0000256" key="6">
    <source>
        <dbReference type="ARBA" id="ARBA00022729"/>
    </source>
</evidence>
<keyword evidence="6 13" id="KW-0732">Signal</keyword>
<proteinExistence type="inferred from homology"/>
<evidence type="ECO:0000256" key="9">
    <source>
        <dbReference type="ARBA" id="ARBA00023136"/>
    </source>
</evidence>
<evidence type="ECO:0000256" key="3">
    <source>
        <dbReference type="ARBA" id="ARBA00004922"/>
    </source>
</evidence>
<evidence type="ECO:0000256" key="12">
    <source>
        <dbReference type="SAM" id="Phobius"/>
    </source>
</evidence>
<accession>A0A6A6PVP5</accession>
<feature type="domain" description="Ribophorin II C-terminal" evidence="15">
    <location>
        <begin position="180"/>
        <end position="283"/>
    </location>
</feature>
<keyword evidence="17" id="KW-1185">Reference proteome</keyword>
<dbReference type="InterPro" id="IPR055374">
    <property type="entry name" value="Ribophorin_II_3rd"/>
</dbReference>
<comment type="similarity">
    <text evidence="4">Belongs to the SWP1 family.</text>
</comment>
<gene>
    <name evidence="16" type="ORF">BDY17DRAFT_294884</name>
</gene>
<sequence length="288" mass="30719">MRLPSRLVLPLLALAAPILAATSWSFEDATLTIQGKGSGVGGGAKEKLSSSTLTSQPFALNGAESLKIVLTTTEGKSGKRPHQAFLTLHEQATGLEESFAFSVKDNGKAKLDLSQKDLPHQFLTSSQPIKASIVLASFGSSTPLNHHTFDLTIGSDSATPPSIPSPPERYTSKPEIHHIFRADPRSPPKVLSLFFTLAVLAALPVLLGAWLYLGGNIDHVGKAFGANPLAHGLFFGSILAMEGVFFLYYTTWNLFQTLPVAAVVGTVAFVSGSRALTEVQERRLAGER</sequence>
<feature type="transmembrane region" description="Helical" evidence="12">
    <location>
        <begin position="254"/>
        <end position="273"/>
    </location>
</feature>
<dbReference type="InterPro" id="IPR008814">
    <property type="entry name" value="Swp1"/>
</dbReference>
<dbReference type="InterPro" id="IPR056790">
    <property type="entry name" value="Ribophorin_II_C"/>
</dbReference>
<dbReference type="GO" id="GO:0016740">
    <property type="term" value="F:transferase activity"/>
    <property type="evidence" value="ECO:0007669"/>
    <property type="project" value="UniProtKB-KW"/>
</dbReference>
<keyword evidence="16" id="KW-0808">Transferase</keyword>
<dbReference type="UniPathway" id="UPA00378"/>
<dbReference type="PANTHER" id="PTHR12640">
    <property type="entry name" value="RIBOPHORIN II"/>
    <property type="match status" value="1"/>
</dbReference>
<dbReference type="GO" id="GO:0006487">
    <property type="term" value="P:protein N-linked glycosylation"/>
    <property type="evidence" value="ECO:0007669"/>
    <property type="project" value="TreeGrafter"/>
</dbReference>
<evidence type="ECO:0000256" key="1">
    <source>
        <dbReference type="ARBA" id="ARBA00002791"/>
    </source>
</evidence>
<feature type="domain" description="Ribophorin II third" evidence="14">
    <location>
        <begin position="65"/>
        <end position="152"/>
    </location>
</feature>
<evidence type="ECO:0000259" key="14">
    <source>
        <dbReference type="Pfam" id="PF23860"/>
    </source>
</evidence>
<evidence type="ECO:0000256" key="7">
    <source>
        <dbReference type="ARBA" id="ARBA00022824"/>
    </source>
</evidence>
<comment type="pathway">
    <text evidence="3">Protein modification; protein glycosylation.</text>
</comment>
<evidence type="ECO:0000256" key="5">
    <source>
        <dbReference type="ARBA" id="ARBA00022692"/>
    </source>
</evidence>
<evidence type="ECO:0000259" key="15">
    <source>
        <dbReference type="Pfam" id="PF25147"/>
    </source>
</evidence>